<evidence type="ECO:0008006" key="4">
    <source>
        <dbReference type="Google" id="ProtNLM"/>
    </source>
</evidence>
<dbReference type="PANTHER" id="PTHR34980:SF2">
    <property type="entry name" value="INNER MEMBRANE PROTEIN YHAH-RELATED"/>
    <property type="match status" value="1"/>
</dbReference>
<protein>
    <recommendedName>
        <fullName evidence="4">DUF805 domain-containing protein</fullName>
    </recommendedName>
</protein>
<accession>A0A1Q9WCC7</accession>
<dbReference type="Pfam" id="PF05656">
    <property type="entry name" value="DUF805"/>
    <property type="match status" value="1"/>
</dbReference>
<gene>
    <name evidence="2" type="ORF">BKG61_03120</name>
</gene>
<reference evidence="2 3" key="1">
    <citation type="submission" date="2016-10" db="EMBL/GenBank/DDBJ databases">
        <title>Evaluation of Human, Animal and Environmental Mycobacterium chelonae Isolates by Core Genome Phylogenomic Analysis, Targeted Gene Comparison, and Anti-microbial Susceptibility Patterns: A Tale of Mistaken Identities.</title>
        <authorList>
            <person name="Fogelson S.B."/>
            <person name="Camus A.C."/>
            <person name="Lorenz W."/>
            <person name="Vasireddy R."/>
            <person name="Vasireddy S."/>
            <person name="Smith T."/>
            <person name="Brown-Elliott B.A."/>
            <person name="Wallace R.J.Jr."/>
            <person name="Hasan N.A."/>
            <person name="Reischl U."/>
            <person name="Sanchez S."/>
        </authorList>
    </citation>
    <scope>NUCLEOTIDE SEQUENCE [LARGE SCALE GENOMIC DNA]</scope>
    <source>
        <strain evidence="2 3">24999</strain>
    </source>
</reference>
<dbReference type="GO" id="GO:0005886">
    <property type="term" value="C:plasma membrane"/>
    <property type="evidence" value="ECO:0007669"/>
    <property type="project" value="TreeGrafter"/>
</dbReference>
<keyword evidence="3" id="KW-1185">Reference proteome</keyword>
<feature type="transmembrane region" description="Helical" evidence="1">
    <location>
        <begin position="85"/>
        <end position="108"/>
    </location>
</feature>
<organism evidence="2 3">
    <name type="scientific">Mycobacterium syngnathidarum</name>
    <dbReference type="NCBI Taxonomy" id="1908205"/>
    <lineage>
        <taxon>Bacteria</taxon>
        <taxon>Bacillati</taxon>
        <taxon>Actinomycetota</taxon>
        <taxon>Actinomycetes</taxon>
        <taxon>Mycobacteriales</taxon>
        <taxon>Mycobacteriaceae</taxon>
        <taxon>Mycobacterium</taxon>
    </lineage>
</organism>
<evidence type="ECO:0000313" key="2">
    <source>
        <dbReference type="EMBL" id="OHU07533.1"/>
    </source>
</evidence>
<dbReference type="RefSeq" id="WP_070943658.1">
    <property type="nucleotide sequence ID" value="NZ_MLCL01000033.1"/>
</dbReference>
<dbReference type="Proteomes" id="UP000179636">
    <property type="component" value="Unassembled WGS sequence"/>
</dbReference>
<name>A0A1Q9WCC7_9MYCO</name>
<keyword evidence="1" id="KW-0472">Membrane</keyword>
<keyword evidence="1" id="KW-0812">Transmembrane</keyword>
<dbReference type="AlphaFoldDB" id="A0A1Q9WCC7"/>
<feature type="transmembrane region" description="Helical" evidence="1">
    <location>
        <begin position="58"/>
        <end position="79"/>
    </location>
</feature>
<feature type="transmembrane region" description="Helical" evidence="1">
    <location>
        <begin position="120"/>
        <end position="137"/>
    </location>
</feature>
<comment type="caution">
    <text evidence="2">The sequence shown here is derived from an EMBL/GenBank/DDBJ whole genome shotgun (WGS) entry which is preliminary data.</text>
</comment>
<proteinExistence type="predicted"/>
<dbReference type="OrthoDB" id="9812349at2"/>
<dbReference type="InterPro" id="IPR008523">
    <property type="entry name" value="DUF805"/>
</dbReference>
<evidence type="ECO:0000313" key="3">
    <source>
        <dbReference type="Proteomes" id="UP000179636"/>
    </source>
</evidence>
<keyword evidence="1" id="KW-1133">Transmembrane helix</keyword>
<evidence type="ECO:0000256" key="1">
    <source>
        <dbReference type="SAM" id="Phobius"/>
    </source>
</evidence>
<dbReference type="PANTHER" id="PTHR34980">
    <property type="entry name" value="INNER MEMBRANE PROTEIN-RELATED-RELATED"/>
    <property type="match status" value="1"/>
</dbReference>
<dbReference type="EMBL" id="MLHV01000002">
    <property type="protein sequence ID" value="OHU07533.1"/>
    <property type="molecule type" value="Genomic_DNA"/>
</dbReference>
<accession>A0A1S1KL82</accession>
<sequence length="152" mass="16756">MTRSEETSFDTQHPWEPLGATDPRDLTLPLYGATFGQAVARFFHSYARFSGRASRSEYWWPQLAFLLALLICGVFIAVAGDNGPLGGLALVIAGIIMLGCVIPGWALLVRRLHDANLSGWMCLLTLLPYVGLVFGLLPSKPHGQRFDRRPSQ</sequence>
<dbReference type="STRING" id="1908205.BKG60_10835"/>